<proteinExistence type="predicted"/>
<organism evidence="3 4">
    <name type="scientific">Aliivibrio wodanis</name>
    <dbReference type="NCBI Taxonomy" id="80852"/>
    <lineage>
        <taxon>Bacteria</taxon>
        <taxon>Pseudomonadati</taxon>
        <taxon>Pseudomonadota</taxon>
        <taxon>Gammaproteobacteria</taxon>
        <taxon>Vibrionales</taxon>
        <taxon>Vibrionaceae</taxon>
        <taxon>Aliivibrio</taxon>
    </lineage>
</organism>
<keyword evidence="4" id="KW-1185">Reference proteome</keyword>
<name>A0A090I5E3_9GAMM</name>
<evidence type="ECO:0000256" key="1">
    <source>
        <dbReference type="ARBA" id="ARBA00022679"/>
    </source>
</evidence>
<dbReference type="HOGENOM" id="CLU_069129_2_1_6"/>
<dbReference type="Pfam" id="PF13649">
    <property type="entry name" value="Methyltransf_25"/>
    <property type="match status" value="1"/>
</dbReference>
<dbReference type="Gene3D" id="2.20.130.10">
    <property type="entry name" value="CAC2371-like domains"/>
    <property type="match status" value="1"/>
</dbReference>
<keyword evidence="1 3" id="KW-0808">Transferase</keyword>
<feature type="domain" description="Methyltransferase" evidence="2">
    <location>
        <begin position="53"/>
        <end position="141"/>
    </location>
</feature>
<dbReference type="EMBL" id="LN554847">
    <property type="protein sequence ID" value="CED56735.1"/>
    <property type="molecule type" value="Genomic_DNA"/>
</dbReference>
<evidence type="ECO:0000313" key="4">
    <source>
        <dbReference type="Proteomes" id="UP000032427"/>
    </source>
</evidence>
<dbReference type="InterPro" id="IPR029063">
    <property type="entry name" value="SAM-dependent_MTases_sf"/>
</dbReference>
<dbReference type="KEGG" id="awd:AWOD_II_0076"/>
<dbReference type="InterPro" id="IPR041698">
    <property type="entry name" value="Methyltransf_25"/>
</dbReference>
<evidence type="ECO:0000313" key="3">
    <source>
        <dbReference type="EMBL" id="CED56735.1"/>
    </source>
</evidence>
<dbReference type="GeneID" id="28542323"/>
<dbReference type="CDD" id="cd02440">
    <property type="entry name" value="AdoMet_MTases"/>
    <property type="match status" value="1"/>
</dbReference>
<keyword evidence="3" id="KW-0489">Methyltransferase</keyword>
<accession>A0A090I5E3</accession>
<evidence type="ECO:0000259" key="2">
    <source>
        <dbReference type="Pfam" id="PF13649"/>
    </source>
</evidence>
<dbReference type="PATRIC" id="fig|80852.17.peg.2817"/>
<dbReference type="Proteomes" id="UP000032427">
    <property type="component" value="Chromosome 2"/>
</dbReference>
<protein>
    <submittedName>
        <fullName evidence="3">SAM dependent methyltransferase</fullName>
    </submittedName>
</protein>
<dbReference type="OrthoDB" id="5800887at2"/>
<dbReference type="GO" id="GO:0008168">
    <property type="term" value="F:methyltransferase activity"/>
    <property type="evidence" value="ECO:0007669"/>
    <property type="project" value="UniProtKB-KW"/>
</dbReference>
<reference evidence="4" key="1">
    <citation type="submission" date="2014-09" db="EMBL/GenBank/DDBJ databases">
        <authorList>
            <person name="Hjerde E."/>
        </authorList>
    </citation>
    <scope>NUCLEOTIDE SEQUENCE [LARGE SCALE GENOMIC DNA]</scope>
    <source>
        <strain evidence="4">06/09/139</strain>
    </source>
</reference>
<dbReference type="Gene3D" id="3.40.50.150">
    <property type="entry name" value="Vaccinia Virus protein VP39"/>
    <property type="match status" value="1"/>
</dbReference>
<dbReference type="PANTHER" id="PTHR43861">
    <property type="entry name" value="TRANS-ACONITATE 2-METHYLTRANSFERASE-RELATED"/>
    <property type="match status" value="1"/>
</dbReference>
<dbReference type="SUPFAM" id="SSF53335">
    <property type="entry name" value="S-adenosyl-L-methionine-dependent methyltransferases"/>
    <property type="match status" value="1"/>
</dbReference>
<sequence length="252" mass="29108">MKFNYLDVMANRLYSDLSKYYDYVISRDDYQGEAQFWIELIENKCATTQPKFLELASGPGHLLSYISPYVEAFVIDLSPDMLTKCKQFNPNVNAIQGDITQFGLQQDFDFILLHDSIGHLFNVDDIKATFENAYQHLRCGGIFALSPEFDGDSFNKPIVDHRITLLPESDLTVIDYIERHPIHKNRLNILTSYYEKDQGVTQIEFDRMELGIFSVEFYKKIMEDVGFNVELYTKPENSSTECRTAIVGTRLS</sequence>
<gene>
    <name evidence="3" type="ORF">AWOD_II_0076</name>
</gene>
<dbReference type="GO" id="GO:0032259">
    <property type="term" value="P:methylation"/>
    <property type="evidence" value="ECO:0007669"/>
    <property type="project" value="UniProtKB-KW"/>
</dbReference>
<dbReference type="AlphaFoldDB" id="A0A090I5E3"/>